<dbReference type="AlphaFoldDB" id="A0A0V0GDU8"/>
<protein>
    <submittedName>
        <fullName evidence="1">Putative ovule protein</fullName>
    </submittedName>
</protein>
<proteinExistence type="predicted"/>
<sequence length="67" mass="7262">SIYSLTTSVSTGQVTTNLCPDTSLPLPINCIISLIVSTSRILPSDNCIIFSTVTYIYQKPNIVLRDG</sequence>
<name>A0A0V0GDU8_SOLCH</name>
<feature type="non-terminal residue" evidence="1">
    <location>
        <position position="1"/>
    </location>
</feature>
<accession>A0A0V0GDU8</accession>
<dbReference type="EMBL" id="GEDG01042231">
    <property type="protein sequence ID" value="JAP06227.1"/>
    <property type="molecule type" value="Transcribed_RNA"/>
</dbReference>
<organism evidence="1">
    <name type="scientific">Solanum chacoense</name>
    <name type="common">Chaco potato</name>
    <dbReference type="NCBI Taxonomy" id="4108"/>
    <lineage>
        <taxon>Eukaryota</taxon>
        <taxon>Viridiplantae</taxon>
        <taxon>Streptophyta</taxon>
        <taxon>Embryophyta</taxon>
        <taxon>Tracheophyta</taxon>
        <taxon>Spermatophyta</taxon>
        <taxon>Magnoliopsida</taxon>
        <taxon>eudicotyledons</taxon>
        <taxon>Gunneridae</taxon>
        <taxon>Pentapetalae</taxon>
        <taxon>asterids</taxon>
        <taxon>lamiids</taxon>
        <taxon>Solanales</taxon>
        <taxon>Solanaceae</taxon>
        <taxon>Solanoideae</taxon>
        <taxon>Solaneae</taxon>
        <taxon>Solanum</taxon>
    </lineage>
</organism>
<evidence type="ECO:0000313" key="1">
    <source>
        <dbReference type="EMBL" id="JAP06227.1"/>
    </source>
</evidence>
<reference evidence="1" key="1">
    <citation type="submission" date="2015-12" db="EMBL/GenBank/DDBJ databases">
        <title>Gene expression during late stages of embryo sac development: a critical building block for successful pollen-pistil interactions.</title>
        <authorList>
            <person name="Liu Y."/>
            <person name="Joly V."/>
            <person name="Sabar M."/>
            <person name="Matton D.P."/>
        </authorList>
    </citation>
    <scope>NUCLEOTIDE SEQUENCE</scope>
</reference>